<name>A0ABQ7FVN9_DUNSA</name>
<proteinExistence type="predicted"/>
<dbReference type="Proteomes" id="UP000815325">
    <property type="component" value="Unassembled WGS sequence"/>
</dbReference>
<evidence type="ECO:0008006" key="3">
    <source>
        <dbReference type="Google" id="ProtNLM"/>
    </source>
</evidence>
<keyword evidence="2" id="KW-1185">Reference proteome</keyword>
<evidence type="ECO:0000313" key="1">
    <source>
        <dbReference type="EMBL" id="KAF5826453.1"/>
    </source>
</evidence>
<dbReference type="EMBL" id="MU070915">
    <property type="protein sequence ID" value="KAF5826453.1"/>
    <property type="molecule type" value="Genomic_DNA"/>
</dbReference>
<gene>
    <name evidence="1" type="ORF">DUNSADRAFT_3059</name>
</gene>
<comment type="caution">
    <text evidence="1">The sequence shown here is derived from an EMBL/GenBank/DDBJ whole genome shotgun (WGS) entry which is preliminary data.</text>
</comment>
<accession>A0ABQ7FVN9</accession>
<organism evidence="1 2">
    <name type="scientific">Dunaliella salina</name>
    <name type="common">Green alga</name>
    <name type="synonym">Protococcus salinus</name>
    <dbReference type="NCBI Taxonomy" id="3046"/>
    <lineage>
        <taxon>Eukaryota</taxon>
        <taxon>Viridiplantae</taxon>
        <taxon>Chlorophyta</taxon>
        <taxon>core chlorophytes</taxon>
        <taxon>Chlorophyceae</taxon>
        <taxon>CS clade</taxon>
        <taxon>Chlamydomonadales</taxon>
        <taxon>Dunaliellaceae</taxon>
        <taxon>Dunaliella</taxon>
    </lineage>
</organism>
<evidence type="ECO:0000313" key="2">
    <source>
        <dbReference type="Proteomes" id="UP000815325"/>
    </source>
</evidence>
<reference evidence="1" key="1">
    <citation type="submission" date="2017-08" db="EMBL/GenBank/DDBJ databases">
        <authorList>
            <person name="Polle J.E."/>
            <person name="Barry K."/>
            <person name="Cushman J."/>
            <person name="Schmutz J."/>
            <person name="Tran D."/>
            <person name="Hathwaick L.T."/>
            <person name="Yim W.C."/>
            <person name="Jenkins J."/>
            <person name="Mckie-Krisberg Z.M."/>
            <person name="Prochnik S."/>
            <person name="Lindquist E."/>
            <person name="Dockter R.B."/>
            <person name="Adam C."/>
            <person name="Molina H."/>
            <person name="Bunkerborg J."/>
            <person name="Jin E."/>
            <person name="Buchheim M."/>
            <person name="Magnuson J."/>
        </authorList>
    </citation>
    <scope>NUCLEOTIDE SEQUENCE</scope>
    <source>
        <strain evidence="1">CCAP 19/18</strain>
    </source>
</reference>
<sequence length="83" mass="9531">MTQPWLEHSSPFTLLAHSPSHLRSWQSCACLTLSVLSRCSVSFFQYFFFTVFVCNAEAKGKKKKDWLLVRCWGSHKASTCLEV</sequence>
<protein>
    <recommendedName>
        <fullName evidence="3">Encoded protein</fullName>
    </recommendedName>
</protein>